<dbReference type="InterPro" id="IPR001240">
    <property type="entry name" value="PRAI_dom"/>
</dbReference>
<comment type="similarity">
    <text evidence="9">Belongs to the TrpF family.</text>
</comment>
<proteinExistence type="inferred from homology"/>
<evidence type="ECO:0000256" key="8">
    <source>
        <dbReference type="ARBA" id="ARBA00023235"/>
    </source>
</evidence>
<evidence type="ECO:0000256" key="1">
    <source>
        <dbReference type="ARBA" id="ARBA00001164"/>
    </source>
</evidence>
<reference evidence="11 12" key="1">
    <citation type="submission" date="2017-09" db="EMBL/GenBank/DDBJ databases">
        <title>Genomics of the genus Arcobacter.</title>
        <authorList>
            <person name="Perez-Cataluna A."/>
            <person name="Figueras M.J."/>
            <person name="Salas-Masso N."/>
        </authorList>
    </citation>
    <scope>NUCLEOTIDE SEQUENCE [LARGE SCALE GENOMIC DNA]</scope>
    <source>
        <strain evidence="11 12">DSM 18005</strain>
    </source>
</reference>
<feature type="domain" description="N-(5'phosphoribosyl) anthranilate isomerase (PRAI)" evidence="10">
    <location>
        <begin position="3"/>
        <end position="193"/>
    </location>
</feature>
<dbReference type="EMBL" id="NXIF01000014">
    <property type="protein sequence ID" value="PKI81518.1"/>
    <property type="molecule type" value="Genomic_DNA"/>
</dbReference>
<evidence type="ECO:0000313" key="12">
    <source>
        <dbReference type="Proteomes" id="UP000233248"/>
    </source>
</evidence>
<name>A0A2N1J4L9_9BACT</name>
<dbReference type="OrthoDB" id="9796196at2"/>
<dbReference type="RefSeq" id="WP_101183915.1">
    <property type="nucleotide sequence ID" value="NZ_CP031218.1"/>
</dbReference>
<keyword evidence="8 9" id="KW-0413">Isomerase</keyword>
<accession>A0A2N1J4L9</accession>
<organism evidence="11 12">
    <name type="scientific">Malaciobacter halophilus</name>
    <dbReference type="NCBI Taxonomy" id="197482"/>
    <lineage>
        <taxon>Bacteria</taxon>
        <taxon>Pseudomonadati</taxon>
        <taxon>Campylobacterota</taxon>
        <taxon>Epsilonproteobacteria</taxon>
        <taxon>Campylobacterales</taxon>
        <taxon>Arcobacteraceae</taxon>
        <taxon>Malaciobacter</taxon>
    </lineage>
</organism>
<evidence type="ECO:0000256" key="5">
    <source>
        <dbReference type="ARBA" id="ARBA00022605"/>
    </source>
</evidence>
<dbReference type="EC" id="5.3.1.24" evidence="3 9"/>
<dbReference type="InterPro" id="IPR011060">
    <property type="entry name" value="RibuloseP-bd_barrel"/>
</dbReference>
<keyword evidence="7 9" id="KW-0057">Aromatic amino acid biosynthesis</keyword>
<dbReference type="AlphaFoldDB" id="A0A2N1J4L9"/>
<keyword evidence="12" id="KW-1185">Reference proteome</keyword>
<evidence type="ECO:0000256" key="9">
    <source>
        <dbReference type="HAMAP-Rule" id="MF_00135"/>
    </source>
</evidence>
<evidence type="ECO:0000313" key="11">
    <source>
        <dbReference type="EMBL" id="PKI81518.1"/>
    </source>
</evidence>
<keyword evidence="6 9" id="KW-0822">Tryptophan biosynthesis</keyword>
<dbReference type="PANTHER" id="PTHR42894:SF1">
    <property type="entry name" value="N-(5'-PHOSPHORIBOSYL)ANTHRANILATE ISOMERASE"/>
    <property type="match status" value="1"/>
</dbReference>
<comment type="caution">
    <text evidence="11">The sequence shown here is derived from an EMBL/GenBank/DDBJ whole genome shotgun (WGS) entry which is preliminary data.</text>
</comment>
<dbReference type="Proteomes" id="UP000233248">
    <property type="component" value="Unassembled WGS sequence"/>
</dbReference>
<dbReference type="HAMAP" id="MF_00135">
    <property type="entry name" value="PRAI"/>
    <property type="match status" value="1"/>
</dbReference>
<dbReference type="InterPro" id="IPR013785">
    <property type="entry name" value="Aldolase_TIM"/>
</dbReference>
<dbReference type="KEGG" id="ahs:AHALO_1799"/>
<dbReference type="InterPro" id="IPR044643">
    <property type="entry name" value="TrpF_fam"/>
</dbReference>
<gene>
    <name evidence="9" type="primary">trpF</name>
    <name evidence="11" type="ORF">CP960_03870</name>
</gene>
<evidence type="ECO:0000256" key="3">
    <source>
        <dbReference type="ARBA" id="ARBA00012572"/>
    </source>
</evidence>
<dbReference type="PANTHER" id="PTHR42894">
    <property type="entry name" value="N-(5'-PHOSPHORIBOSYL)ANTHRANILATE ISOMERASE"/>
    <property type="match status" value="1"/>
</dbReference>
<keyword evidence="5 9" id="KW-0028">Amino-acid biosynthesis</keyword>
<dbReference type="Gene3D" id="3.20.20.70">
    <property type="entry name" value="Aldolase class I"/>
    <property type="match status" value="1"/>
</dbReference>
<sequence length="197" mass="22103">MRVKICGITNLEDAQDAVELGADALGFVFYEKSPRYITAQDARQIVDKLPPFVQTVGLFVNESSKHINDICHLSGMQMAQIIDDEDNTEFENLNMKYLEVIRAKSKSDLEYLNKHNYYLVDAFVEGFGGAGKRVALEWFENIDCSKIVLAGGLNASNLQELKKYNFFAVDVSSGVEASKGKKDKEKMKEFIQKANGN</sequence>
<dbReference type="CDD" id="cd00405">
    <property type="entry name" value="PRAI"/>
    <property type="match status" value="1"/>
</dbReference>
<dbReference type="GO" id="GO:0004640">
    <property type="term" value="F:phosphoribosylanthranilate isomerase activity"/>
    <property type="evidence" value="ECO:0007669"/>
    <property type="project" value="UniProtKB-UniRule"/>
</dbReference>
<comment type="catalytic activity">
    <reaction evidence="1 9">
        <text>N-(5-phospho-beta-D-ribosyl)anthranilate = 1-(2-carboxyphenylamino)-1-deoxy-D-ribulose 5-phosphate</text>
        <dbReference type="Rhea" id="RHEA:21540"/>
        <dbReference type="ChEBI" id="CHEBI:18277"/>
        <dbReference type="ChEBI" id="CHEBI:58613"/>
        <dbReference type="EC" id="5.3.1.24"/>
    </reaction>
</comment>
<protein>
    <recommendedName>
        <fullName evidence="4 9">N-(5'-phosphoribosyl)anthranilate isomerase</fullName>
        <shortName evidence="9">PRAI</shortName>
        <ecNumber evidence="3 9">5.3.1.24</ecNumber>
    </recommendedName>
</protein>
<evidence type="ECO:0000256" key="7">
    <source>
        <dbReference type="ARBA" id="ARBA00023141"/>
    </source>
</evidence>
<dbReference type="SUPFAM" id="SSF51366">
    <property type="entry name" value="Ribulose-phoshate binding barrel"/>
    <property type="match status" value="1"/>
</dbReference>
<evidence type="ECO:0000256" key="2">
    <source>
        <dbReference type="ARBA" id="ARBA00004664"/>
    </source>
</evidence>
<dbReference type="GO" id="GO:0000162">
    <property type="term" value="P:L-tryptophan biosynthetic process"/>
    <property type="evidence" value="ECO:0007669"/>
    <property type="project" value="UniProtKB-UniRule"/>
</dbReference>
<evidence type="ECO:0000256" key="4">
    <source>
        <dbReference type="ARBA" id="ARBA00022272"/>
    </source>
</evidence>
<evidence type="ECO:0000259" key="10">
    <source>
        <dbReference type="Pfam" id="PF00697"/>
    </source>
</evidence>
<comment type="pathway">
    <text evidence="2 9">Amino-acid biosynthesis; L-tryptophan biosynthesis; L-tryptophan from chorismate: step 3/5.</text>
</comment>
<dbReference type="Pfam" id="PF00697">
    <property type="entry name" value="PRAI"/>
    <property type="match status" value="1"/>
</dbReference>
<evidence type="ECO:0000256" key="6">
    <source>
        <dbReference type="ARBA" id="ARBA00022822"/>
    </source>
</evidence>
<dbReference type="UniPathway" id="UPA00035">
    <property type="reaction ID" value="UER00042"/>
</dbReference>